<dbReference type="Proteomes" id="UP001172083">
    <property type="component" value="Unassembled WGS sequence"/>
</dbReference>
<sequence>MKVMKQLLLFGLPVFMVLAFSSCKEDDVNPDAPILLVEEGEKTFIKSLELYYYGKSINIWDECQRVVGEDGEVDYTVYQPKKYDKTDFVNVSFNLNAAAERDFNNINFKLKVDMNKQSVDEIEEAFRDGESLTATNLILMLGNW</sequence>
<accession>A0ABT8L1N3</accession>
<keyword evidence="2" id="KW-1185">Reference proteome</keyword>
<proteinExistence type="predicted"/>
<gene>
    <name evidence="1" type="ORF">QQ020_06335</name>
</gene>
<evidence type="ECO:0008006" key="3">
    <source>
        <dbReference type="Google" id="ProtNLM"/>
    </source>
</evidence>
<organism evidence="1 2">
    <name type="scientific">Agaribacillus aureus</name>
    <dbReference type="NCBI Taxonomy" id="3051825"/>
    <lineage>
        <taxon>Bacteria</taxon>
        <taxon>Pseudomonadati</taxon>
        <taxon>Bacteroidota</taxon>
        <taxon>Cytophagia</taxon>
        <taxon>Cytophagales</taxon>
        <taxon>Splendidivirgaceae</taxon>
        <taxon>Agaribacillus</taxon>
    </lineage>
</organism>
<comment type="caution">
    <text evidence="1">The sequence shown here is derived from an EMBL/GenBank/DDBJ whole genome shotgun (WGS) entry which is preliminary data.</text>
</comment>
<protein>
    <recommendedName>
        <fullName evidence="3">Lipoprotein</fullName>
    </recommendedName>
</protein>
<dbReference type="RefSeq" id="WP_346756987.1">
    <property type="nucleotide sequence ID" value="NZ_JAUJEB010000001.1"/>
</dbReference>
<evidence type="ECO:0000313" key="2">
    <source>
        <dbReference type="Proteomes" id="UP001172083"/>
    </source>
</evidence>
<dbReference type="EMBL" id="JAUJEB010000001">
    <property type="protein sequence ID" value="MDN5211657.1"/>
    <property type="molecule type" value="Genomic_DNA"/>
</dbReference>
<evidence type="ECO:0000313" key="1">
    <source>
        <dbReference type="EMBL" id="MDN5211657.1"/>
    </source>
</evidence>
<dbReference type="PROSITE" id="PS51257">
    <property type="entry name" value="PROKAR_LIPOPROTEIN"/>
    <property type="match status" value="1"/>
</dbReference>
<name>A0ABT8L1N3_9BACT</name>
<reference evidence="1" key="1">
    <citation type="submission" date="2023-06" db="EMBL/GenBank/DDBJ databases">
        <title>Genomic of Agaribacillus aureum.</title>
        <authorList>
            <person name="Wang G."/>
        </authorList>
    </citation>
    <scope>NUCLEOTIDE SEQUENCE</scope>
    <source>
        <strain evidence="1">BMA12</strain>
    </source>
</reference>